<proteinExistence type="inferred from homology"/>
<dbReference type="PANTHER" id="PTHR43081:SF1">
    <property type="entry name" value="ADENYLATE CYCLASE, TERMINAL-DIFFERENTIATION SPECIFIC"/>
    <property type="match status" value="1"/>
</dbReference>
<feature type="transmembrane region" description="Helical" evidence="2">
    <location>
        <begin position="372"/>
        <end position="393"/>
    </location>
</feature>
<dbReference type="RefSeq" id="WP_190446200.1">
    <property type="nucleotide sequence ID" value="NZ_JAMPLM010000017.1"/>
</dbReference>
<dbReference type="InterPro" id="IPR007890">
    <property type="entry name" value="CHASE2"/>
</dbReference>
<keyword evidence="5" id="KW-1185">Reference proteome</keyword>
<protein>
    <submittedName>
        <fullName evidence="4">Adenylate/guanylate cyclase domain-containing protein</fullName>
    </submittedName>
</protein>
<evidence type="ECO:0000256" key="2">
    <source>
        <dbReference type="SAM" id="Phobius"/>
    </source>
</evidence>
<dbReference type="Pfam" id="PF05226">
    <property type="entry name" value="CHASE2"/>
    <property type="match status" value="1"/>
</dbReference>
<evidence type="ECO:0000313" key="5">
    <source>
        <dbReference type="Proteomes" id="UP001476950"/>
    </source>
</evidence>
<dbReference type="SMART" id="SM00044">
    <property type="entry name" value="CYCc"/>
    <property type="match status" value="1"/>
</dbReference>
<organism evidence="4 5">
    <name type="scientific">Stenomitos frigidus AS-A4</name>
    <dbReference type="NCBI Taxonomy" id="2933935"/>
    <lineage>
        <taxon>Bacteria</taxon>
        <taxon>Bacillati</taxon>
        <taxon>Cyanobacteriota</taxon>
        <taxon>Cyanophyceae</taxon>
        <taxon>Leptolyngbyales</taxon>
        <taxon>Leptolyngbyaceae</taxon>
        <taxon>Stenomitos</taxon>
    </lineage>
</organism>
<dbReference type="SUPFAM" id="SSF55073">
    <property type="entry name" value="Nucleotide cyclase"/>
    <property type="match status" value="1"/>
</dbReference>
<feature type="transmembrane region" description="Helical" evidence="2">
    <location>
        <begin position="320"/>
        <end position="338"/>
    </location>
</feature>
<dbReference type="Pfam" id="PF00211">
    <property type="entry name" value="Guanylate_cyc"/>
    <property type="match status" value="1"/>
</dbReference>
<keyword evidence="2" id="KW-0472">Membrane</keyword>
<comment type="caution">
    <text evidence="4">The sequence shown here is derived from an EMBL/GenBank/DDBJ whole genome shotgun (WGS) entry which is preliminary data.</text>
</comment>
<reference evidence="4 5" key="1">
    <citation type="submission" date="2022-04" db="EMBL/GenBank/DDBJ databases">
        <title>Positive selection, recombination, and allopatry shape intraspecific diversity of widespread and dominant cyanobacteria.</title>
        <authorList>
            <person name="Wei J."/>
            <person name="Shu W."/>
            <person name="Hu C."/>
        </authorList>
    </citation>
    <scope>NUCLEOTIDE SEQUENCE [LARGE SCALE GENOMIC DNA]</scope>
    <source>
        <strain evidence="4 5">AS-A4</strain>
    </source>
</reference>
<gene>
    <name evidence="4" type="ORF">NDI38_17895</name>
</gene>
<dbReference type="InterPro" id="IPR001054">
    <property type="entry name" value="A/G_cyclase"/>
</dbReference>
<dbReference type="SMART" id="SM01080">
    <property type="entry name" value="CHASE2"/>
    <property type="match status" value="1"/>
</dbReference>
<dbReference type="Gene3D" id="3.30.70.1230">
    <property type="entry name" value="Nucleotide cyclase"/>
    <property type="match status" value="1"/>
</dbReference>
<sequence length="647" mass="71657">MTQTKRRWRVSPATIAPVLIISWAVTSAIATGFNFRPLVLLELQTQALFFRLRGEVAPPPELVILAIDDDSLTRGRDAKELKELASIRSWPWRRTAYAEAIDKIMAAGARSVAVDVLWDLPSERPADDQRLQQTLKRYAGRVTLAAIHATSESIGGGLDQLVYPDPMFQVDPKAIGLINYSPEPDGQLRRFASVYLNQIDADLRQSKSDLLSFDEASLQTSKLPFNAPKGDYIFFYGGSNTFAIVPFWTVLYPQNWERLKQEQIFKDKIVLIGPTAAFLQDIHPTPFGDLSGIEVHANAIATLLEDRAIAEVMPDPAWRGFYLFLALAGIGLAIGQVSKRTTPRFVLAIVIAGGWWLVGYASFVYGGLILPVAAPFLAISLSGLFYLSTGAANDQLEKLRLRRTLERYVAKPIVKEILSQPEDFQALLQGRKLNAAVLFCDIRGFTTLSYKLPPETLVSLLNTYLNAMVEAVAAASGTIDKFIGDAVMAEFGSPVSYGEETDAMNAIRAALGMRQALAALRSQWQQEGKTLLYHGIGISYGEVIAGNIGSLRRLEYTVIGDTVNVASRVEGLTKSFWTDILITDALYQRVQEHVEVVFVGEHLLRGREDSPSRLYSLIGLKGEAPTLYHQVHEELRRYLGYIEATES</sequence>
<evidence type="ECO:0000256" key="1">
    <source>
        <dbReference type="ARBA" id="ARBA00005381"/>
    </source>
</evidence>
<name>A0ABV0KMP5_9CYAN</name>
<accession>A0ABV0KMP5</accession>
<dbReference type="InterPro" id="IPR029787">
    <property type="entry name" value="Nucleotide_cyclase"/>
</dbReference>
<feature type="transmembrane region" description="Helical" evidence="2">
    <location>
        <begin position="345"/>
        <end position="366"/>
    </location>
</feature>
<dbReference type="PROSITE" id="PS50125">
    <property type="entry name" value="GUANYLATE_CYCLASE_2"/>
    <property type="match status" value="1"/>
</dbReference>
<dbReference type="EMBL" id="JAMPLM010000017">
    <property type="protein sequence ID" value="MEP1060313.1"/>
    <property type="molecule type" value="Genomic_DNA"/>
</dbReference>
<dbReference type="PANTHER" id="PTHR43081">
    <property type="entry name" value="ADENYLATE CYCLASE, TERMINAL-DIFFERENTIATION SPECIFIC-RELATED"/>
    <property type="match status" value="1"/>
</dbReference>
<evidence type="ECO:0000313" key="4">
    <source>
        <dbReference type="EMBL" id="MEP1060313.1"/>
    </source>
</evidence>
<keyword evidence="2" id="KW-0812">Transmembrane</keyword>
<evidence type="ECO:0000259" key="3">
    <source>
        <dbReference type="PROSITE" id="PS50125"/>
    </source>
</evidence>
<keyword evidence="2" id="KW-1133">Transmembrane helix</keyword>
<comment type="similarity">
    <text evidence="1">Belongs to the adenylyl cyclase class-3 family.</text>
</comment>
<dbReference type="InterPro" id="IPR050697">
    <property type="entry name" value="Adenylyl/Guanylyl_Cyclase_3/4"/>
</dbReference>
<dbReference type="CDD" id="cd07302">
    <property type="entry name" value="CHD"/>
    <property type="match status" value="1"/>
</dbReference>
<dbReference type="Proteomes" id="UP001476950">
    <property type="component" value="Unassembled WGS sequence"/>
</dbReference>
<feature type="domain" description="Guanylate cyclase" evidence="3">
    <location>
        <begin position="436"/>
        <end position="570"/>
    </location>
</feature>